<name>A0A9P1FJK6_9DINO</name>
<gene>
    <name evidence="3" type="ORF">C1SCF055_LOCUS4552</name>
</gene>
<dbReference type="Proteomes" id="UP001152797">
    <property type="component" value="Unassembled WGS sequence"/>
</dbReference>
<dbReference type="GO" id="GO:0016567">
    <property type="term" value="P:protein ubiquitination"/>
    <property type="evidence" value="ECO:0007669"/>
    <property type="project" value="InterPro"/>
</dbReference>
<dbReference type="AlphaFoldDB" id="A0A9P1FJK6"/>
<reference evidence="4" key="2">
    <citation type="submission" date="2024-04" db="EMBL/GenBank/DDBJ databases">
        <authorList>
            <person name="Chen Y."/>
            <person name="Shah S."/>
            <person name="Dougan E. K."/>
            <person name="Thang M."/>
            <person name="Chan C."/>
        </authorList>
    </citation>
    <scope>NUCLEOTIDE SEQUENCE [LARGE SCALE GENOMIC DNA]</scope>
</reference>
<feature type="domain" description="U-box" evidence="2">
    <location>
        <begin position="1"/>
        <end position="52"/>
    </location>
</feature>
<dbReference type="EMBL" id="CAMXCT010000262">
    <property type="protein sequence ID" value="CAI3976327.1"/>
    <property type="molecule type" value="Genomic_DNA"/>
</dbReference>
<dbReference type="InterPro" id="IPR013083">
    <property type="entry name" value="Znf_RING/FYVE/PHD"/>
</dbReference>
<accession>A0A9P1FJK6</accession>
<dbReference type="InterPro" id="IPR003613">
    <property type="entry name" value="Ubox_domain"/>
</dbReference>
<dbReference type="Gene3D" id="3.30.40.10">
    <property type="entry name" value="Zinc/RING finger domain, C3HC4 (zinc finger)"/>
    <property type="match status" value="1"/>
</dbReference>
<evidence type="ECO:0000256" key="1">
    <source>
        <dbReference type="SAM" id="Coils"/>
    </source>
</evidence>
<evidence type="ECO:0000313" key="4">
    <source>
        <dbReference type="EMBL" id="CAL1129702.1"/>
    </source>
</evidence>
<dbReference type="SUPFAM" id="SSF57850">
    <property type="entry name" value="RING/U-box"/>
    <property type="match status" value="1"/>
</dbReference>
<reference evidence="3" key="1">
    <citation type="submission" date="2022-10" db="EMBL/GenBank/DDBJ databases">
        <authorList>
            <person name="Chen Y."/>
            <person name="Dougan E. K."/>
            <person name="Chan C."/>
            <person name="Rhodes N."/>
            <person name="Thang M."/>
        </authorList>
    </citation>
    <scope>NUCLEOTIDE SEQUENCE</scope>
</reference>
<protein>
    <submittedName>
        <fullName evidence="5">Bifunctional E2/E3 enzyme R795</fullName>
    </submittedName>
</protein>
<dbReference type="GO" id="GO:0004842">
    <property type="term" value="F:ubiquitin-protein transferase activity"/>
    <property type="evidence" value="ECO:0007669"/>
    <property type="project" value="InterPro"/>
</dbReference>
<dbReference type="EMBL" id="CAMXCT020000262">
    <property type="protein sequence ID" value="CAL1129702.1"/>
    <property type="molecule type" value="Genomic_DNA"/>
</dbReference>
<organism evidence="3">
    <name type="scientific">Cladocopium goreaui</name>
    <dbReference type="NCBI Taxonomy" id="2562237"/>
    <lineage>
        <taxon>Eukaryota</taxon>
        <taxon>Sar</taxon>
        <taxon>Alveolata</taxon>
        <taxon>Dinophyceae</taxon>
        <taxon>Suessiales</taxon>
        <taxon>Symbiodiniaceae</taxon>
        <taxon>Cladocopium</taxon>
    </lineage>
</organism>
<keyword evidence="6" id="KW-1185">Reference proteome</keyword>
<proteinExistence type="predicted"/>
<evidence type="ECO:0000259" key="2">
    <source>
        <dbReference type="SMART" id="SM00504"/>
    </source>
</evidence>
<keyword evidence="1" id="KW-0175">Coiled coil</keyword>
<feature type="coiled-coil region" evidence="1">
    <location>
        <begin position="428"/>
        <end position="455"/>
    </location>
</feature>
<dbReference type="SMART" id="SM00504">
    <property type="entry name" value="Ubox"/>
    <property type="match status" value="1"/>
</dbReference>
<dbReference type="EMBL" id="CAMXCT030000262">
    <property type="protein sequence ID" value="CAL4763639.1"/>
    <property type="molecule type" value="Genomic_DNA"/>
</dbReference>
<evidence type="ECO:0000313" key="5">
    <source>
        <dbReference type="EMBL" id="CAL4763639.1"/>
    </source>
</evidence>
<comment type="caution">
    <text evidence="3">The sequence shown here is derived from an EMBL/GenBank/DDBJ whole genome shotgun (WGS) entry which is preliminary data.</text>
</comment>
<dbReference type="OrthoDB" id="10064100at2759"/>
<dbReference type="Pfam" id="PF04564">
    <property type="entry name" value="U-box"/>
    <property type="match status" value="1"/>
</dbReference>
<evidence type="ECO:0000313" key="3">
    <source>
        <dbReference type="EMBL" id="CAI3976327.1"/>
    </source>
</evidence>
<evidence type="ECO:0000313" key="6">
    <source>
        <dbReference type="Proteomes" id="UP001152797"/>
    </source>
</evidence>
<sequence>MEDPVIADGYTYERSFIERSLDLKKESPMTKEQIQSLVLFPNRDKKSAIVQYKESVVQGVFSLKEQLLSSDRIDQALKLELLEKAELFVRPLLPDTSARKQLAALLLIRVKLLSSNRDSVILEICVLLLDFGDEKLTLEFLSGISAQEVARVIEELEDEMFSRLRETQVFHLSPVHPHRDAFDLECARRLARRAGDDVELKELWNLLLLHDPQDSWLNAAAVVLASFIDKLDVDLPTLGDQLLHQAYRCLHNKDVAMSMATEFFKYDLGISANLAWPPKGCACILMEVAIRTEDDQRKIRLLAQAYNMDPGNQSLRSTNLKHLHQYLLSDHEGASTDMAERLFLKLSVEKEEIPEDLILRLTLGDSQLDDVSADQLLVLARQIGPKLQMDGARLAAKAGRLLRSRDLAEAQDAFLLAFSLDCKNDGVVDGLIQSARDFKKKCQSLEEECQRLEKSCQDRSVISFVWDLSGHDFRGFRKGERQTSEKLPLSWGINAWISLFPKGEEGSLYGKASLHLDFENVACVRGKVRGGNQADVDFALDRPGTWLRRNFMDTSEILDEKGAHITLQIYCLSNFQPGGDGVPKG</sequence>